<organism evidence="2 3">
    <name type="scientific">Alectoria fallacina</name>
    <dbReference type="NCBI Taxonomy" id="1903189"/>
    <lineage>
        <taxon>Eukaryota</taxon>
        <taxon>Fungi</taxon>
        <taxon>Dikarya</taxon>
        <taxon>Ascomycota</taxon>
        <taxon>Pezizomycotina</taxon>
        <taxon>Lecanoromycetes</taxon>
        <taxon>OSLEUM clade</taxon>
        <taxon>Lecanoromycetidae</taxon>
        <taxon>Lecanorales</taxon>
        <taxon>Lecanorineae</taxon>
        <taxon>Parmeliaceae</taxon>
        <taxon>Alectoria</taxon>
    </lineage>
</organism>
<sequence length="502" mass="55157">MASTVRVSTVTSATSTSKFIRSASTIRESTSASMTSTLRPPTVASSTSKASVVRASTVTSATSTSKLIRSASTASTAHSQTSGPATSNTNLLPSVSKRTPSYFSTTASRFLWGRPPPGHSTLQPSQIAALTHTLSLPVGTPMLCSVVGALGVPLSRSQYSPVPSCFCNDHFWLEQKYIDELTEVIAYEIGPQLDKLRMAPRGLISKKTERLLSILQPYKDIFIPINETSSIVSVKPTCPACTLSHFFQNPEAVKALTICIKGRKHRAHPWPASVAWLDPCPGKGVDWEAKWKTEGKSIGHDRVRVQRWRRENRAHEEVPEEPQVSGHQPGEGCDFCDALRMEQAEEAELDAAIAEEEERAVVDGSYGGAPTETDDDDDSATLRYSDSETLNAMKEESIIEAYERSTLSSTTTAIGSVYHHPGQEDNWAKDESRKKSMVSHLANMGEKEDAERKERATRASDWARSYQHLVGRRPETQTTLLFERYPEPDSSGPELWAVEGWI</sequence>
<evidence type="ECO:0000313" key="3">
    <source>
        <dbReference type="Proteomes" id="UP000664203"/>
    </source>
</evidence>
<comment type="caution">
    <text evidence="2">The sequence shown here is derived from an EMBL/GenBank/DDBJ whole genome shotgun (WGS) entry which is preliminary data.</text>
</comment>
<feature type="compositionally biased region" description="Polar residues" evidence="1">
    <location>
        <begin position="26"/>
        <end position="39"/>
    </location>
</feature>
<dbReference type="OrthoDB" id="5418628at2759"/>
<dbReference type="AlphaFoldDB" id="A0A8H3FQE1"/>
<reference evidence="2" key="1">
    <citation type="submission" date="2021-03" db="EMBL/GenBank/DDBJ databases">
        <authorList>
            <person name="Tagirdzhanova G."/>
        </authorList>
    </citation>
    <scope>NUCLEOTIDE SEQUENCE</scope>
</reference>
<feature type="compositionally biased region" description="Low complexity" evidence="1">
    <location>
        <begin position="42"/>
        <end position="82"/>
    </location>
</feature>
<proteinExistence type="predicted"/>
<feature type="region of interest" description="Disordered" evidence="1">
    <location>
        <begin position="26"/>
        <end position="93"/>
    </location>
</feature>
<evidence type="ECO:0000313" key="2">
    <source>
        <dbReference type="EMBL" id="CAF9927137.1"/>
    </source>
</evidence>
<gene>
    <name evidence="2" type="ORF">ALECFALPRED_003629</name>
</gene>
<feature type="compositionally biased region" description="Polar residues" evidence="1">
    <location>
        <begin position="83"/>
        <end position="93"/>
    </location>
</feature>
<feature type="region of interest" description="Disordered" evidence="1">
    <location>
        <begin position="356"/>
        <end position="382"/>
    </location>
</feature>
<protein>
    <submittedName>
        <fullName evidence="2">Uncharacterized protein</fullName>
    </submittedName>
</protein>
<keyword evidence="3" id="KW-1185">Reference proteome</keyword>
<evidence type="ECO:0000256" key="1">
    <source>
        <dbReference type="SAM" id="MobiDB-lite"/>
    </source>
</evidence>
<name>A0A8H3FQE1_9LECA</name>
<dbReference type="Proteomes" id="UP000664203">
    <property type="component" value="Unassembled WGS sequence"/>
</dbReference>
<accession>A0A8H3FQE1</accession>
<dbReference type="EMBL" id="CAJPDR010000224">
    <property type="protein sequence ID" value="CAF9927137.1"/>
    <property type="molecule type" value="Genomic_DNA"/>
</dbReference>